<organism evidence="2 3">
    <name type="scientific">Corynebacterium kroppenstedtii</name>
    <dbReference type="NCBI Taxonomy" id="161879"/>
    <lineage>
        <taxon>Bacteria</taxon>
        <taxon>Bacillati</taxon>
        <taxon>Actinomycetota</taxon>
        <taxon>Actinomycetes</taxon>
        <taxon>Mycobacteriales</taxon>
        <taxon>Corynebacteriaceae</taxon>
        <taxon>Corynebacterium</taxon>
    </lineage>
</organism>
<evidence type="ECO:0000256" key="1">
    <source>
        <dbReference type="SAM" id="SignalP"/>
    </source>
</evidence>
<feature type="signal peptide" evidence="1">
    <location>
        <begin position="1"/>
        <end position="33"/>
    </location>
</feature>
<evidence type="ECO:0000313" key="2">
    <source>
        <dbReference type="EMBL" id="PZR03677.1"/>
    </source>
</evidence>
<accession>A0A2W5SPL6</accession>
<keyword evidence="1" id="KW-0732">Signal</keyword>
<dbReference type="Proteomes" id="UP000249432">
    <property type="component" value="Unassembled WGS sequence"/>
</dbReference>
<sequence>MISMTAPRRTVFFLCVILTAAITLLLSSLPAHAGDAQPPAAAESPSTDGPLPVIYVSASNESRESAESYADSLRKHGLDVHGFMTWEPDDPTTSPYVTVKGNSARLATYVDKLKEETGHDKFDVVTWSQGGLVTRYWLKDFGGADFVRKAVILSGMIKGSPHHADALRKGQCPPPNARLYVPKELLKSPSDTCLEMSSEGESIRALNTPSEALPGIKYYAITTKQEINAAPYDINLMDGPGDYTNIITQDLCPNDIVGHGGLTKLPSMQALVSNLLKDDNPTMPCMAPNSPDGLPTLREIIPLLTSAPSLG</sequence>
<feature type="chain" id="PRO_5016018885" evidence="1">
    <location>
        <begin position="34"/>
        <end position="311"/>
    </location>
</feature>
<proteinExistence type="predicted"/>
<gene>
    <name evidence="2" type="ORF">DI525_09290</name>
</gene>
<dbReference type="SUPFAM" id="SSF53474">
    <property type="entry name" value="alpha/beta-Hydrolases"/>
    <property type="match status" value="1"/>
</dbReference>
<dbReference type="Gene3D" id="3.40.50.1820">
    <property type="entry name" value="alpha/beta hydrolase"/>
    <property type="match status" value="1"/>
</dbReference>
<protein>
    <submittedName>
        <fullName evidence="2">Lipase</fullName>
    </submittedName>
</protein>
<dbReference type="AlphaFoldDB" id="A0A2W5SPL6"/>
<reference evidence="2 3" key="1">
    <citation type="submission" date="2017-08" db="EMBL/GenBank/DDBJ databases">
        <title>Infants hospitalized years apart are colonized by the same room-sourced microbial strains.</title>
        <authorList>
            <person name="Brooks B."/>
            <person name="Olm M.R."/>
            <person name="Firek B.A."/>
            <person name="Baker R."/>
            <person name="Thomas B.C."/>
            <person name="Morowitz M.J."/>
            <person name="Banfield J.F."/>
        </authorList>
    </citation>
    <scope>NUCLEOTIDE SEQUENCE [LARGE SCALE GENOMIC DNA]</scope>
    <source>
        <strain evidence="2">S2_003_000_R1_3</strain>
    </source>
</reference>
<evidence type="ECO:0000313" key="3">
    <source>
        <dbReference type="Proteomes" id="UP000249432"/>
    </source>
</evidence>
<name>A0A2W5SPL6_9CORY</name>
<dbReference type="InterPro" id="IPR029058">
    <property type="entry name" value="AB_hydrolase_fold"/>
</dbReference>
<dbReference type="EMBL" id="QFRA01000031">
    <property type="protein sequence ID" value="PZR03677.1"/>
    <property type="molecule type" value="Genomic_DNA"/>
</dbReference>
<comment type="caution">
    <text evidence="2">The sequence shown here is derived from an EMBL/GenBank/DDBJ whole genome shotgun (WGS) entry which is preliminary data.</text>
</comment>
<dbReference type="RefSeq" id="WP_303735425.1">
    <property type="nucleotide sequence ID" value="NZ_CAMIAO010000003.1"/>
</dbReference>